<sequence length="118" mass="12703">MSPLLEFLATLPQFHADRPACRVIHIGTGCVLSSMDDSFSPPAVMLSASWPGQPENEARMLEGLDAINFYMREARTYGAEAASLNRAIATLDHAMGGVSAFSAAVQSRDSFMGVPRNK</sequence>
<dbReference type="Proteomes" id="UP000199120">
    <property type="component" value="Unassembled WGS sequence"/>
</dbReference>
<organism evidence="1 2">
    <name type="scientific">Paraburkholderia caballeronis</name>
    <dbReference type="NCBI Taxonomy" id="416943"/>
    <lineage>
        <taxon>Bacteria</taxon>
        <taxon>Pseudomonadati</taxon>
        <taxon>Pseudomonadota</taxon>
        <taxon>Betaproteobacteria</taxon>
        <taxon>Burkholderiales</taxon>
        <taxon>Burkholderiaceae</taxon>
        <taxon>Paraburkholderia</taxon>
    </lineage>
</organism>
<name>A0A1H7S6P7_9BURK</name>
<dbReference type="OrthoDB" id="9106826at2"/>
<dbReference type="RefSeq" id="WP_090547280.1">
    <property type="nucleotide sequence ID" value="NZ_FNSR01000002.1"/>
</dbReference>
<dbReference type="EMBL" id="FOAJ01000011">
    <property type="protein sequence ID" value="SEL68048.1"/>
    <property type="molecule type" value="Genomic_DNA"/>
</dbReference>
<evidence type="ECO:0000313" key="2">
    <source>
        <dbReference type="Proteomes" id="UP000199120"/>
    </source>
</evidence>
<accession>A0A1H7S6P7</accession>
<evidence type="ECO:0000313" key="1">
    <source>
        <dbReference type="EMBL" id="SEL68048.1"/>
    </source>
</evidence>
<protein>
    <submittedName>
        <fullName evidence="1">Uncharacterized protein</fullName>
    </submittedName>
</protein>
<proteinExistence type="predicted"/>
<gene>
    <name evidence="1" type="ORF">SAMN05192542_111108</name>
</gene>
<reference evidence="2" key="1">
    <citation type="submission" date="2016-10" db="EMBL/GenBank/DDBJ databases">
        <authorList>
            <person name="Varghese N."/>
            <person name="Submissions S."/>
        </authorList>
    </citation>
    <scope>NUCLEOTIDE SEQUENCE [LARGE SCALE GENOMIC DNA]</scope>
    <source>
        <strain evidence="2">LMG 26416</strain>
    </source>
</reference>
<dbReference type="STRING" id="416943.SAMN05445871_3455"/>
<dbReference type="AlphaFoldDB" id="A0A1H7S6P7"/>
<keyword evidence="2" id="KW-1185">Reference proteome</keyword>